<dbReference type="InterPro" id="IPR052077">
    <property type="entry name" value="CcrZ_PhaseVar_Mediator"/>
</dbReference>
<dbReference type="SUPFAM" id="SSF56112">
    <property type="entry name" value="Protein kinase-like (PK-like)"/>
    <property type="match status" value="1"/>
</dbReference>
<sequence>MWTRRVENGDVITAQKWINARVLNASEMSRDSRVAKLLSKIHHSEKLRQMLLKMGEVHLSAHDLLQKYQSDFLLKTETETFALKYLEENLTQVGSAIQVVCHGDVNHNNWMVSSDDELFLVDWDGAMLGDPAIDVAMLLYQYVPRDDWNSWLASYGESYSIELHRKLKWYALFQTLRRLSDSMLPEVEKNKAEMLLNTIVKDDEV</sequence>
<dbReference type="PANTHER" id="PTHR40086">
    <property type="entry name" value="PHOSPHOTRANSFERASE YTMP-RELATED"/>
    <property type="match status" value="1"/>
</dbReference>
<evidence type="ECO:0000313" key="3">
    <source>
        <dbReference type="Proteomes" id="UP000019249"/>
    </source>
</evidence>
<gene>
    <name evidence="2" type="ORF">MFLO_06209</name>
</gene>
<proteinExistence type="predicted"/>
<keyword evidence="3" id="KW-1185">Reference proteome</keyword>
<dbReference type="InterPro" id="IPR011009">
    <property type="entry name" value="Kinase-like_dom_sf"/>
</dbReference>
<dbReference type="Pfam" id="PF01636">
    <property type="entry name" value="APH"/>
    <property type="match status" value="1"/>
</dbReference>
<dbReference type="Gene3D" id="3.90.1200.10">
    <property type="match status" value="1"/>
</dbReference>
<feature type="domain" description="Aminoglycoside phosphotransferase" evidence="1">
    <location>
        <begin position="34"/>
        <end position="170"/>
    </location>
</feature>
<dbReference type="Proteomes" id="UP000019249">
    <property type="component" value="Unassembled WGS sequence"/>
</dbReference>
<accession>A0ABN0RG76</accession>
<evidence type="ECO:0000313" key="2">
    <source>
        <dbReference type="EMBL" id="EUJ32859.1"/>
    </source>
</evidence>
<dbReference type="EMBL" id="AODF01000009">
    <property type="protein sequence ID" value="EUJ32859.1"/>
    <property type="molecule type" value="Genomic_DNA"/>
</dbReference>
<organism evidence="2 3">
    <name type="scientific">Listeria floridensis FSL S10-1187</name>
    <dbReference type="NCBI Taxonomy" id="1265817"/>
    <lineage>
        <taxon>Bacteria</taxon>
        <taxon>Bacillati</taxon>
        <taxon>Bacillota</taxon>
        <taxon>Bacilli</taxon>
        <taxon>Bacillales</taxon>
        <taxon>Listeriaceae</taxon>
        <taxon>Listeria</taxon>
    </lineage>
</organism>
<dbReference type="PANTHER" id="PTHR40086:SF1">
    <property type="entry name" value="CELL CYCLE REGULATOR CCRZ"/>
    <property type="match status" value="1"/>
</dbReference>
<name>A0ABN0RG76_9LIST</name>
<reference evidence="2 3" key="1">
    <citation type="journal article" date="2014" name="Int. J. Syst. Evol. Microbiol.">
        <title>Listeria floridensis sp. nov., Listeria aquatica sp. nov., Listeria cornellensis sp. nov., Listeria riparia sp. nov. and Listeria grandensis sp. nov., from agricultural and natural environments.</title>
        <authorList>
            <person name="den Bakker H.C."/>
            <person name="Warchocki S."/>
            <person name="Wright E.M."/>
            <person name="Allred A.F."/>
            <person name="Ahlstrom C."/>
            <person name="Manuel C.S."/>
            <person name="Stasiewicz M.J."/>
            <person name="Burrell A."/>
            <person name="Roof S."/>
            <person name="Strawn L."/>
            <person name="Fortes E.D."/>
            <person name="Nightingale K.K."/>
            <person name="Kephart D."/>
            <person name="Wiedmann M."/>
        </authorList>
    </citation>
    <scope>NUCLEOTIDE SEQUENCE [LARGE SCALE GENOMIC DNA]</scope>
    <source>
        <strain evidence="2 3">FSL S10-1187</strain>
    </source>
</reference>
<evidence type="ECO:0000259" key="1">
    <source>
        <dbReference type="Pfam" id="PF01636"/>
    </source>
</evidence>
<protein>
    <recommendedName>
        <fullName evidence="1">Aminoglycoside phosphotransferase domain-containing protein</fullName>
    </recommendedName>
</protein>
<comment type="caution">
    <text evidence="2">The sequence shown here is derived from an EMBL/GenBank/DDBJ whole genome shotgun (WGS) entry which is preliminary data.</text>
</comment>
<dbReference type="InterPro" id="IPR002575">
    <property type="entry name" value="Aminoglycoside_PTrfase"/>
</dbReference>